<dbReference type="Proteomes" id="UP000813444">
    <property type="component" value="Unassembled WGS sequence"/>
</dbReference>
<keyword evidence="3" id="KW-1185">Reference proteome</keyword>
<accession>A0A8K0WMF1</accession>
<evidence type="ECO:0000259" key="1">
    <source>
        <dbReference type="Pfam" id="PF17107"/>
    </source>
</evidence>
<protein>
    <recommendedName>
        <fullName evidence="1">NACHT-NTPase and P-loop NTPases N-terminal domain-containing protein</fullName>
    </recommendedName>
</protein>
<dbReference type="EMBL" id="JAGPNK010000012">
    <property type="protein sequence ID" value="KAH7310742.1"/>
    <property type="molecule type" value="Genomic_DNA"/>
</dbReference>
<organism evidence="2 3">
    <name type="scientific">Stachybotrys elegans</name>
    <dbReference type="NCBI Taxonomy" id="80388"/>
    <lineage>
        <taxon>Eukaryota</taxon>
        <taxon>Fungi</taxon>
        <taxon>Dikarya</taxon>
        <taxon>Ascomycota</taxon>
        <taxon>Pezizomycotina</taxon>
        <taxon>Sordariomycetes</taxon>
        <taxon>Hypocreomycetidae</taxon>
        <taxon>Hypocreales</taxon>
        <taxon>Stachybotryaceae</taxon>
        <taxon>Stachybotrys</taxon>
    </lineage>
</organism>
<evidence type="ECO:0000313" key="2">
    <source>
        <dbReference type="EMBL" id="KAH7310742.1"/>
    </source>
</evidence>
<sequence>MSGVELVGLISGIITLIEASIKIYKIADNSSGLPPSFHDVASRLPLIQDTLTLASHGISTDSASSPSSDALKKVLLACAERAAALHETFQVAVPRAGTTLSGRYLSALKTVPKAGKVEELMTGITRDLQVLTANRAVQAPTRAEITELIRELQAMTLAQKGFPGPSVVLRNLGSGSQYHYGGVGNQNLASDGATQINGDIHGGTFNIIQK</sequence>
<dbReference type="OrthoDB" id="674604at2759"/>
<reference evidence="2" key="1">
    <citation type="journal article" date="2021" name="Nat. Commun.">
        <title>Genetic determinants of endophytism in the Arabidopsis root mycobiome.</title>
        <authorList>
            <person name="Mesny F."/>
            <person name="Miyauchi S."/>
            <person name="Thiergart T."/>
            <person name="Pickel B."/>
            <person name="Atanasova L."/>
            <person name="Karlsson M."/>
            <person name="Huettel B."/>
            <person name="Barry K.W."/>
            <person name="Haridas S."/>
            <person name="Chen C."/>
            <person name="Bauer D."/>
            <person name="Andreopoulos W."/>
            <person name="Pangilinan J."/>
            <person name="LaButti K."/>
            <person name="Riley R."/>
            <person name="Lipzen A."/>
            <person name="Clum A."/>
            <person name="Drula E."/>
            <person name="Henrissat B."/>
            <person name="Kohler A."/>
            <person name="Grigoriev I.V."/>
            <person name="Martin F.M."/>
            <person name="Hacquard S."/>
        </authorList>
    </citation>
    <scope>NUCLEOTIDE SEQUENCE</scope>
    <source>
        <strain evidence="2">MPI-CAGE-CH-0235</strain>
    </source>
</reference>
<dbReference type="InterPro" id="IPR031352">
    <property type="entry name" value="SesA"/>
</dbReference>
<dbReference type="Pfam" id="PF17107">
    <property type="entry name" value="SesA"/>
    <property type="match status" value="1"/>
</dbReference>
<dbReference type="AlphaFoldDB" id="A0A8K0WMF1"/>
<feature type="domain" description="NACHT-NTPase and P-loop NTPases N-terminal" evidence="1">
    <location>
        <begin position="10"/>
        <end position="131"/>
    </location>
</feature>
<name>A0A8K0WMF1_9HYPO</name>
<gene>
    <name evidence="2" type="ORF">B0I35DRAFT_78407</name>
</gene>
<evidence type="ECO:0000313" key="3">
    <source>
        <dbReference type="Proteomes" id="UP000813444"/>
    </source>
</evidence>
<comment type="caution">
    <text evidence="2">The sequence shown here is derived from an EMBL/GenBank/DDBJ whole genome shotgun (WGS) entry which is preliminary data.</text>
</comment>
<proteinExistence type="predicted"/>